<name>A0A222MW13_9BACT</name>
<accession>A0A222MW13</accession>
<keyword evidence="1" id="KW-0175">Coiled coil</keyword>
<keyword evidence="3" id="KW-1185">Reference proteome</keyword>
<evidence type="ECO:0000313" key="2">
    <source>
        <dbReference type="EMBL" id="ASQ30237.1"/>
    </source>
</evidence>
<dbReference type="Proteomes" id="UP000201169">
    <property type="component" value="Chromosome"/>
</dbReference>
<dbReference type="EMBL" id="CP022347">
    <property type="protein sequence ID" value="ASQ30237.1"/>
    <property type="molecule type" value="Genomic_DNA"/>
</dbReference>
<dbReference type="KEGG" id="cavi:CAV_0570"/>
<dbReference type="AlphaFoldDB" id="A0A222MW13"/>
<feature type="coiled-coil region" evidence="1">
    <location>
        <begin position="128"/>
        <end position="155"/>
    </location>
</feature>
<gene>
    <name evidence="2" type="ORF">CAV_0570</name>
</gene>
<sequence>MNYENEALDTINQNLQESKELLSEAKSTLASVNSQIDTKLSEAKSTLQSELNSKSKELEQALQANLQSLAKSELLKLYTSEQENIKNSLKQNIDLEALSEKIASSFTSQNESNLKEAVKEALKEDEIYIFLNSKKQELQNEIQNSFNEIDELSQKELKKLDEKIEARFMLYLNTLKEQSKELLKEYINEHKTELFKPFKLDFLKKDLLRDEDFKKSFKDVALQSVVTFINTTSFKDEIDERLLALNAKISEDFFNSIYLQKQKHIANNILMSISLSSALKEISKELDKISLKDETLLKSQKIFKVI</sequence>
<evidence type="ECO:0000256" key="1">
    <source>
        <dbReference type="SAM" id="Coils"/>
    </source>
</evidence>
<organism evidence="2 3">
    <name type="scientific">Campylobacter avium LMG 24591</name>
    <dbReference type="NCBI Taxonomy" id="522484"/>
    <lineage>
        <taxon>Bacteria</taxon>
        <taxon>Pseudomonadati</taxon>
        <taxon>Campylobacterota</taxon>
        <taxon>Epsilonproteobacteria</taxon>
        <taxon>Campylobacterales</taxon>
        <taxon>Campylobacteraceae</taxon>
        <taxon>Campylobacter</taxon>
    </lineage>
</organism>
<dbReference type="OrthoDB" id="10018234at2"/>
<dbReference type="RefSeq" id="WP_094325008.1">
    <property type="nucleotide sequence ID" value="NZ_CP022347.1"/>
</dbReference>
<proteinExistence type="predicted"/>
<reference evidence="2 3" key="1">
    <citation type="submission" date="2017-07" db="EMBL/GenBank/DDBJ databases">
        <title>Analysis of two Campylobacter avium genomes and identification of a novel hippuricase gene.</title>
        <authorList>
            <person name="Miller W.G."/>
            <person name="Chapman M.H."/>
            <person name="Yee E."/>
            <person name="Revez J."/>
            <person name="Bono J.L."/>
            <person name="Rossi M."/>
        </authorList>
    </citation>
    <scope>NUCLEOTIDE SEQUENCE [LARGE SCALE GENOMIC DNA]</scope>
    <source>
        <strain evidence="2 3">LMG 24591</strain>
    </source>
</reference>
<protein>
    <submittedName>
        <fullName evidence="2">Uncharacterized protein</fullName>
    </submittedName>
</protein>
<feature type="coiled-coil region" evidence="1">
    <location>
        <begin position="8"/>
        <end position="64"/>
    </location>
</feature>
<evidence type="ECO:0000313" key="3">
    <source>
        <dbReference type="Proteomes" id="UP000201169"/>
    </source>
</evidence>